<dbReference type="PANTHER" id="PTHR45913">
    <property type="entry name" value="EPM2A-INTERACTING PROTEIN 1"/>
    <property type="match status" value="1"/>
</dbReference>
<evidence type="ECO:0000313" key="2">
    <source>
        <dbReference type="Proteomes" id="UP000410492"/>
    </source>
</evidence>
<dbReference type="Proteomes" id="UP000410492">
    <property type="component" value="Unassembled WGS sequence"/>
</dbReference>
<protein>
    <recommendedName>
        <fullName evidence="3">DDE Tnp4 domain-containing protein</fullName>
    </recommendedName>
</protein>
<feature type="non-terminal residue" evidence="1">
    <location>
        <position position="368"/>
    </location>
</feature>
<dbReference type="AlphaFoldDB" id="A0A653CAQ7"/>
<name>A0A653CAQ7_CALMS</name>
<dbReference type="OrthoDB" id="6743767at2759"/>
<dbReference type="PANTHER" id="PTHR45913:SF5">
    <property type="entry name" value="GENERAL TRANSCRIPTION FACTOR II-I REPEAT DOMAIN-CONTAINING PROTEIN 2A-LIKE PROTEIN"/>
    <property type="match status" value="1"/>
</dbReference>
<gene>
    <name evidence="1" type="ORF">CALMAC_LOCUS7259</name>
</gene>
<proteinExistence type="predicted"/>
<evidence type="ECO:0008006" key="3">
    <source>
        <dbReference type="Google" id="ProtNLM"/>
    </source>
</evidence>
<evidence type="ECO:0000313" key="1">
    <source>
        <dbReference type="EMBL" id="VEN44494.1"/>
    </source>
</evidence>
<dbReference type="EMBL" id="CAACVG010007256">
    <property type="protein sequence ID" value="VEN44494.1"/>
    <property type="molecule type" value="Genomic_DNA"/>
</dbReference>
<sequence>MKTLDALNNPDILTCHIYVLVILQERQAIILSFSSKSAFPGYLGCIDCTHVVLVKPREHKERFFNRKHYEEKLFNMKHYHSGNVQINFLGRNLFSYHMELNDILDPVVRCINYIRAKALNTCQFRLLFEEEIRECGELQVYCAVRWLSRRNMLRHFFNLREEALQLLEEKGASPLEVDLLKNTSWLTDLAFSVDITNDFNILNLKLQDKDCSLTTILNFISGFKAKPDLFLINLATENIHLFSTLKHLKEELHTVSVNYSKYESKMKCLLQSLERGFQDFENLVIISDKMKSRCIKNVNDKVRYLNDILLKLFSKHAPVRTVRITKKKAPWLMDTIKIMQIKRDKALIKYRASKEVADFNYYKLLRNE</sequence>
<organism evidence="1 2">
    <name type="scientific">Callosobruchus maculatus</name>
    <name type="common">Southern cowpea weevil</name>
    <name type="synonym">Pulse bruchid</name>
    <dbReference type="NCBI Taxonomy" id="64391"/>
    <lineage>
        <taxon>Eukaryota</taxon>
        <taxon>Metazoa</taxon>
        <taxon>Ecdysozoa</taxon>
        <taxon>Arthropoda</taxon>
        <taxon>Hexapoda</taxon>
        <taxon>Insecta</taxon>
        <taxon>Pterygota</taxon>
        <taxon>Neoptera</taxon>
        <taxon>Endopterygota</taxon>
        <taxon>Coleoptera</taxon>
        <taxon>Polyphaga</taxon>
        <taxon>Cucujiformia</taxon>
        <taxon>Chrysomeloidea</taxon>
        <taxon>Chrysomelidae</taxon>
        <taxon>Bruchinae</taxon>
        <taxon>Bruchini</taxon>
        <taxon>Callosobruchus</taxon>
    </lineage>
</organism>
<accession>A0A653CAQ7</accession>
<keyword evidence="2" id="KW-1185">Reference proteome</keyword>
<reference evidence="1 2" key="1">
    <citation type="submission" date="2019-01" db="EMBL/GenBank/DDBJ databases">
        <authorList>
            <person name="Sayadi A."/>
        </authorList>
    </citation>
    <scope>NUCLEOTIDE SEQUENCE [LARGE SCALE GENOMIC DNA]</scope>
</reference>